<feature type="compositionally biased region" description="Low complexity" evidence="1">
    <location>
        <begin position="75"/>
        <end position="93"/>
    </location>
</feature>
<feature type="region of interest" description="Disordered" evidence="1">
    <location>
        <begin position="1"/>
        <end position="46"/>
    </location>
</feature>
<sequence>MVTTRAQARAESGNGADTDSRPRYYESEGDSNFEAEEEDGDDDEMMLVQIPNSAQVSGQNITLPNPRLSVDTRDFLSSSSSLSPSLFTPSSSSDQSVEQPDDVHTTAINGAITSRYRPSDQPAFFEQQHELGPPSYRELLQLEFYQTFPHDPAATLCKQHFLQLAERWFQRRQGQTEQTFHNIKEKFPYGGVEKFFDYMRDRDILKQLIWDEKWRQMRPDDFMDDLRIGLRYAEIELLRRRRTAIVRTGKRPRCSLESCGKLNCGYCLARKNYGSDLSELVREARAKDVHGEWREDDLAAIKEYERRGVEEEGERADVQPEYVSVGELHFIVDVCNGETMIRFQ</sequence>
<evidence type="ECO:0000256" key="1">
    <source>
        <dbReference type="SAM" id="MobiDB-lite"/>
    </source>
</evidence>
<gene>
    <name evidence="2" type="ORF">CFAM422_001110</name>
</gene>
<evidence type="ECO:0000313" key="2">
    <source>
        <dbReference type="EMBL" id="KAF3076103.1"/>
    </source>
</evidence>
<keyword evidence="3" id="KW-1185">Reference proteome</keyword>
<feature type="region of interest" description="Disordered" evidence="1">
    <location>
        <begin position="72"/>
        <end position="101"/>
    </location>
</feature>
<organism evidence="2 3">
    <name type="scientific">Trichoderma lentiforme</name>
    <dbReference type="NCBI Taxonomy" id="1567552"/>
    <lineage>
        <taxon>Eukaryota</taxon>
        <taxon>Fungi</taxon>
        <taxon>Dikarya</taxon>
        <taxon>Ascomycota</taxon>
        <taxon>Pezizomycotina</taxon>
        <taxon>Sordariomycetes</taxon>
        <taxon>Hypocreomycetidae</taxon>
        <taxon>Hypocreales</taxon>
        <taxon>Hypocreaceae</taxon>
        <taxon>Trichoderma</taxon>
    </lineage>
</organism>
<dbReference type="AlphaFoldDB" id="A0A9P4XQF3"/>
<protein>
    <submittedName>
        <fullName evidence="2">Uncharacterized protein</fullName>
    </submittedName>
</protein>
<dbReference type="EMBL" id="QLNT01000002">
    <property type="protein sequence ID" value="KAF3076103.1"/>
    <property type="molecule type" value="Genomic_DNA"/>
</dbReference>
<reference evidence="2 3" key="1">
    <citation type="submission" date="2018-06" db="EMBL/GenBank/DDBJ databases">
        <title>Genome analysis of cellulolytic fungus Trichoderma lentiforme CFAM-422.</title>
        <authorList>
            <person name="Steindorff A.S."/>
            <person name="Formighieri E.F."/>
            <person name="Midorikawa G.E.O."/>
            <person name="Tamietti M.S."/>
            <person name="Ramos E.Z."/>
            <person name="Silva A.S."/>
            <person name="Bon E.P.S."/>
            <person name="Mendes T.D."/>
            <person name="Damaso M.C.T."/>
            <person name="Favaro L.C.L."/>
        </authorList>
    </citation>
    <scope>NUCLEOTIDE SEQUENCE [LARGE SCALE GENOMIC DNA]</scope>
    <source>
        <strain evidence="2 3">CFAM-422</strain>
    </source>
</reference>
<comment type="caution">
    <text evidence="2">The sequence shown here is derived from an EMBL/GenBank/DDBJ whole genome shotgun (WGS) entry which is preliminary data.</text>
</comment>
<accession>A0A9P4XQF3</accession>
<feature type="compositionally biased region" description="Acidic residues" evidence="1">
    <location>
        <begin position="27"/>
        <end position="45"/>
    </location>
</feature>
<proteinExistence type="predicted"/>
<name>A0A9P4XQF3_9HYPO</name>
<dbReference type="Proteomes" id="UP000801864">
    <property type="component" value="Unassembled WGS sequence"/>
</dbReference>
<evidence type="ECO:0000313" key="3">
    <source>
        <dbReference type="Proteomes" id="UP000801864"/>
    </source>
</evidence>